<gene>
    <name evidence="1" type="ORF">POCTA_138.1.T0770024</name>
</gene>
<name>A0A8S1VZ75_PAROT</name>
<protein>
    <submittedName>
        <fullName evidence="1">Uncharacterized protein</fullName>
    </submittedName>
</protein>
<keyword evidence="2" id="KW-1185">Reference proteome</keyword>
<reference evidence="1" key="1">
    <citation type="submission" date="2021-01" db="EMBL/GenBank/DDBJ databases">
        <authorList>
            <consortium name="Genoscope - CEA"/>
            <person name="William W."/>
        </authorList>
    </citation>
    <scope>NUCLEOTIDE SEQUENCE</scope>
</reference>
<proteinExistence type="predicted"/>
<dbReference type="Proteomes" id="UP000683925">
    <property type="component" value="Unassembled WGS sequence"/>
</dbReference>
<accession>A0A8S1VZ75</accession>
<sequence>MKDVNRCKIPITLKYQDLQKNYQKCQIKEKKIALFNLDQDNHYIIAIYGSDRSRSLIRQISIIG</sequence>
<comment type="caution">
    <text evidence="1">The sequence shown here is derived from an EMBL/GenBank/DDBJ whole genome shotgun (WGS) entry which is preliminary data.</text>
</comment>
<evidence type="ECO:0000313" key="2">
    <source>
        <dbReference type="Proteomes" id="UP000683925"/>
    </source>
</evidence>
<dbReference type="AlphaFoldDB" id="A0A8S1VZ75"/>
<evidence type="ECO:0000313" key="1">
    <source>
        <dbReference type="EMBL" id="CAD8181425.1"/>
    </source>
</evidence>
<organism evidence="1 2">
    <name type="scientific">Paramecium octaurelia</name>
    <dbReference type="NCBI Taxonomy" id="43137"/>
    <lineage>
        <taxon>Eukaryota</taxon>
        <taxon>Sar</taxon>
        <taxon>Alveolata</taxon>
        <taxon>Ciliophora</taxon>
        <taxon>Intramacronucleata</taxon>
        <taxon>Oligohymenophorea</taxon>
        <taxon>Peniculida</taxon>
        <taxon>Parameciidae</taxon>
        <taxon>Paramecium</taxon>
    </lineage>
</organism>
<dbReference type="EMBL" id="CAJJDP010000076">
    <property type="protein sequence ID" value="CAD8181425.1"/>
    <property type="molecule type" value="Genomic_DNA"/>
</dbReference>